<feature type="transmembrane region" description="Helical" evidence="6">
    <location>
        <begin position="181"/>
        <end position="200"/>
    </location>
</feature>
<dbReference type="Pfam" id="PF01061">
    <property type="entry name" value="ABC2_membrane"/>
    <property type="match status" value="1"/>
</dbReference>
<feature type="transmembrane region" description="Helical" evidence="6">
    <location>
        <begin position="148"/>
        <end position="169"/>
    </location>
</feature>
<keyword evidence="9" id="KW-1185">Reference proteome</keyword>
<dbReference type="InterPro" id="IPR000412">
    <property type="entry name" value="ABC_2_transport"/>
</dbReference>
<dbReference type="GO" id="GO:0140359">
    <property type="term" value="F:ABC-type transporter activity"/>
    <property type="evidence" value="ECO:0007669"/>
    <property type="project" value="InterPro"/>
</dbReference>
<evidence type="ECO:0000256" key="4">
    <source>
        <dbReference type="ARBA" id="ARBA00023136"/>
    </source>
</evidence>
<dbReference type="AlphaFoldDB" id="A0A1H6WDY3"/>
<organism evidence="8 9">
    <name type="scientific">Demequina mangrovi</name>
    <dbReference type="NCBI Taxonomy" id="1043493"/>
    <lineage>
        <taxon>Bacteria</taxon>
        <taxon>Bacillati</taxon>
        <taxon>Actinomycetota</taxon>
        <taxon>Actinomycetes</taxon>
        <taxon>Micrococcales</taxon>
        <taxon>Demequinaceae</taxon>
        <taxon>Demequina</taxon>
    </lineage>
</organism>
<reference evidence="9" key="1">
    <citation type="submission" date="2016-10" db="EMBL/GenBank/DDBJ databases">
        <authorList>
            <person name="Varghese N."/>
        </authorList>
    </citation>
    <scope>NUCLEOTIDE SEQUENCE [LARGE SCALE GENOMIC DNA]</scope>
    <source>
        <strain evidence="9">DSM 24868</strain>
    </source>
</reference>
<accession>A0A1H6WDY3</accession>
<keyword evidence="6" id="KW-1003">Cell membrane</keyword>
<feature type="transmembrane region" description="Helical" evidence="6">
    <location>
        <begin position="245"/>
        <end position="265"/>
    </location>
</feature>
<comment type="similarity">
    <text evidence="6">Belongs to the ABC-2 integral membrane protein family.</text>
</comment>
<feature type="transmembrane region" description="Helical" evidence="6">
    <location>
        <begin position="111"/>
        <end position="136"/>
    </location>
</feature>
<gene>
    <name evidence="8" type="ORF">SAMN05421637_0965</name>
</gene>
<keyword evidence="6" id="KW-0813">Transport</keyword>
<dbReference type="PANTHER" id="PTHR43229">
    <property type="entry name" value="NODULATION PROTEIN J"/>
    <property type="match status" value="1"/>
</dbReference>
<dbReference type="GO" id="GO:0043190">
    <property type="term" value="C:ATP-binding cassette (ABC) transporter complex"/>
    <property type="evidence" value="ECO:0007669"/>
    <property type="project" value="InterPro"/>
</dbReference>
<proteinExistence type="inferred from homology"/>
<protein>
    <recommendedName>
        <fullName evidence="6">Transport permease protein</fullName>
    </recommendedName>
</protein>
<keyword evidence="3 6" id="KW-1133">Transmembrane helix</keyword>
<feature type="transmembrane region" description="Helical" evidence="6">
    <location>
        <begin position="34"/>
        <end position="52"/>
    </location>
</feature>
<comment type="subcellular location">
    <subcellularLocation>
        <location evidence="6">Cell membrane</location>
        <topology evidence="6">Multi-pass membrane protein</topology>
    </subcellularLocation>
    <subcellularLocation>
        <location evidence="1">Membrane</location>
        <topology evidence="1">Multi-pass membrane protein</topology>
    </subcellularLocation>
</comment>
<keyword evidence="4 6" id="KW-0472">Membrane</keyword>
<dbReference type="PROSITE" id="PS51012">
    <property type="entry name" value="ABC_TM2"/>
    <property type="match status" value="1"/>
</dbReference>
<evidence type="ECO:0000256" key="1">
    <source>
        <dbReference type="ARBA" id="ARBA00004141"/>
    </source>
</evidence>
<sequence length="273" mass="29887">MTATTAAPAPTWMSMARSRFVVEIREFVRSREQMVFIFAFPMMLLLLFGSVFGDQVISGDVTFAQYFLPGMIASGILNTGFQSLAMSIAIDRDEDILKRVYATPLPATAFFAAKIAQVIAVTVVQLAILIAIGVVLYDAQLPDGAEGWWIFTWVFLLGTAASTTLGIAMSSLLRNAKAGSAVVTPIVLILQFTSGVFLVYTQIPVFLQHFAAVFPLKWLAQGMRSVFLPESFEAAEASGSWQHPATAIVLALWVIVGLVLAVRTFRWTRHDDN</sequence>
<dbReference type="STRING" id="1043493.SAMN05421637_0965"/>
<evidence type="ECO:0000256" key="5">
    <source>
        <dbReference type="ARBA" id="ARBA00023251"/>
    </source>
</evidence>
<dbReference type="EMBL" id="FNZI01000002">
    <property type="protein sequence ID" value="SEJ15239.1"/>
    <property type="molecule type" value="Genomic_DNA"/>
</dbReference>
<dbReference type="RefSeq" id="WP_042213209.1">
    <property type="nucleotide sequence ID" value="NZ_BBLU01000003.1"/>
</dbReference>
<dbReference type="eggNOG" id="COG0842">
    <property type="taxonomic scope" value="Bacteria"/>
</dbReference>
<feature type="transmembrane region" description="Helical" evidence="6">
    <location>
        <begin position="64"/>
        <end position="90"/>
    </location>
</feature>
<evidence type="ECO:0000313" key="8">
    <source>
        <dbReference type="EMBL" id="SEJ15239.1"/>
    </source>
</evidence>
<keyword evidence="2 6" id="KW-0812">Transmembrane</keyword>
<dbReference type="Proteomes" id="UP000183315">
    <property type="component" value="Unassembled WGS sequence"/>
</dbReference>
<name>A0A1H6WDY3_9MICO</name>
<evidence type="ECO:0000259" key="7">
    <source>
        <dbReference type="PROSITE" id="PS51012"/>
    </source>
</evidence>
<feature type="domain" description="ABC transmembrane type-2" evidence="7">
    <location>
        <begin position="32"/>
        <end position="268"/>
    </location>
</feature>
<dbReference type="GO" id="GO:0046677">
    <property type="term" value="P:response to antibiotic"/>
    <property type="evidence" value="ECO:0007669"/>
    <property type="project" value="UniProtKB-KW"/>
</dbReference>
<evidence type="ECO:0000256" key="6">
    <source>
        <dbReference type="RuleBase" id="RU361157"/>
    </source>
</evidence>
<dbReference type="InterPro" id="IPR047817">
    <property type="entry name" value="ABC2_TM_bact-type"/>
</dbReference>
<dbReference type="PIRSF" id="PIRSF006648">
    <property type="entry name" value="DrrB"/>
    <property type="match status" value="1"/>
</dbReference>
<evidence type="ECO:0000313" key="9">
    <source>
        <dbReference type="Proteomes" id="UP000183315"/>
    </source>
</evidence>
<dbReference type="InterPro" id="IPR051784">
    <property type="entry name" value="Nod_factor_ABC_transporter"/>
</dbReference>
<evidence type="ECO:0000256" key="3">
    <source>
        <dbReference type="ARBA" id="ARBA00022989"/>
    </source>
</evidence>
<evidence type="ECO:0000256" key="2">
    <source>
        <dbReference type="ARBA" id="ARBA00022692"/>
    </source>
</evidence>
<dbReference type="PANTHER" id="PTHR43229:SF2">
    <property type="entry name" value="NODULATION PROTEIN J"/>
    <property type="match status" value="1"/>
</dbReference>
<keyword evidence="5" id="KW-0046">Antibiotic resistance</keyword>
<dbReference type="InterPro" id="IPR013525">
    <property type="entry name" value="ABC2_TM"/>
</dbReference>
<dbReference type="OrthoDB" id="9786643at2"/>